<dbReference type="PANTHER" id="PTHR24364:SF18">
    <property type="entry name" value="LP06937P"/>
    <property type="match status" value="1"/>
</dbReference>
<dbReference type="Gene3D" id="3.80.10.10">
    <property type="entry name" value="Ribonuclease Inhibitor"/>
    <property type="match status" value="1"/>
</dbReference>
<dbReference type="Proteomes" id="UP000076858">
    <property type="component" value="Unassembled WGS sequence"/>
</dbReference>
<evidence type="ECO:0000313" key="7">
    <source>
        <dbReference type="Proteomes" id="UP000076858"/>
    </source>
</evidence>
<keyword evidence="2 4" id="KW-0732">Signal</keyword>
<reference evidence="6 7" key="2">
    <citation type="submission" date="2016-03" db="EMBL/GenBank/DDBJ databases">
        <title>EvidentialGene: Evidence-directed Construction of Genes on Genomes.</title>
        <authorList>
            <person name="Gilbert D.G."/>
            <person name="Choi J.-H."/>
            <person name="Mockaitis K."/>
            <person name="Colbourne J."/>
            <person name="Pfrender M."/>
        </authorList>
    </citation>
    <scope>NUCLEOTIDE SEQUENCE [LARGE SCALE GENOMIC DNA]</scope>
    <source>
        <strain evidence="6 7">Xinb3</strain>
        <tissue evidence="6">Complete organism</tissue>
    </source>
</reference>
<dbReference type="EMBL" id="GDIQ01053016">
    <property type="protein sequence ID" value="JAN41721.1"/>
    <property type="molecule type" value="Transcribed_RNA"/>
</dbReference>
<dbReference type="InterPro" id="IPR052286">
    <property type="entry name" value="Wnt_signaling_inhibitor"/>
</dbReference>
<evidence type="ECO:0000313" key="5">
    <source>
        <dbReference type="EMBL" id="JAN41721.1"/>
    </source>
</evidence>
<sequence>MASSTAYLIVGFLVLATGAHAQNCPSNPSGTRCFCYQEIFGYRINCDVNYNGGTSPEVLRNTVAYYQSYGNIDTLYVYGIKQSFFNYVGDDFLAGGQISNVTFQCDHSLSVNSMLAFSVGAFTDSQGRCGLTREINFSKCNLRQFYASAFKNCNRLEKITFMSSQVEGLIDIPTLESLRNLTVFTPIVWAGATQRGLSRLTVVPGSSFPLLNYVDLTGNSLQDESVQFVSQLSNAEEIYLEGNNLATVPNLTDCFNLRQLSITLNSSSSSPILLPKPRSQIRPLHASFYSDSNAVNDVTAFDGMFLQDVVNLKLNMTMFAEEVFLDPLLESSGLTINLNPSARITCGCSIAWLVRDNPSLLSQVHSGTCADGRPFETYPLEDVSCCSTEPLMALIRRQRKEISELKALLVAN</sequence>
<evidence type="ECO:0000313" key="6">
    <source>
        <dbReference type="EMBL" id="KZS13674.1"/>
    </source>
</evidence>
<reference evidence="5" key="1">
    <citation type="submission" date="2015-10" db="EMBL/GenBank/DDBJ databases">
        <title>EvidentialGene: Evidence-directed Construction of Complete mRNA Transcriptomes without Genomes.</title>
        <authorList>
            <person name="Gilbert D.G."/>
        </authorList>
    </citation>
    <scope>NUCLEOTIDE SEQUENCE</scope>
</reference>
<accession>A0A0N8D330</accession>
<feature type="signal peptide" evidence="4">
    <location>
        <begin position="1"/>
        <end position="21"/>
    </location>
</feature>
<dbReference type="AlphaFoldDB" id="A0A0N8D330"/>
<keyword evidence="1" id="KW-0433">Leucine-rich repeat</keyword>
<dbReference type="OrthoDB" id="6346546at2759"/>
<evidence type="ECO:0000256" key="3">
    <source>
        <dbReference type="ARBA" id="ARBA00022737"/>
    </source>
</evidence>
<evidence type="ECO:0000256" key="4">
    <source>
        <dbReference type="SAM" id="SignalP"/>
    </source>
</evidence>
<feature type="chain" id="PRO_5013460480" evidence="4">
    <location>
        <begin position="22"/>
        <end position="412"/>
    </location>
</feature>
<dbReference type="EMBL" id="LRGB01001036">
    <property type="protein sequence ID" value="KZS13674.1"/>
    <property type="molecule type" value="Genomic_DNA"/>
</dbReference>
<protein>
    <submittedName>
        <fullName evidence="5">Membrane glycoprotein lig-1</fullName>
    </submittedName>
</protein>
<proteinExistence type="predicted"/>
<organism evidence="6 7">
    <name type="scientific">Daphnia magna</name>
    <dbReference type="NCBI Taxonomy" id="35525"/>
    <lineage>
        <taxon>Eukaryota</taxon>
        <taxon>Metazoa</taxon>
        <taxon>Ecdysozoa</taxon>
        <taxon>Arthropoda</taxon>
        <taxon>Crustacea</taxon>
        <taxon>Branchiopoda</taxon>
        <taxon>Diplostraca</taxon>
        <taxon>Cladocera</taxon>
        <taxon>Anomopoda</taxon>
        <taxon>Daphniidae</taxon>
        <taxon>Daphnia</taxon>
    </lineage>
</organism>
<dbReference type="PANTHER" id="PTHR24364">
    <property type="entry name" value="LP06937P"/>
    <property type="match status" value="1"/>
</dbReference>
<dbReference type="InterPro" id="IPR032675">
    <property type="entry name" value="LRR_dom_sf"/>
</dbReference>
<name>A0A0N8D330_9CRUS</name>
<evidence type="ECO:0000256" key="2">
    <source>
        <dbReference type="ARBA" id="ARBA00022729"/>
    </source>
</evidence>
<gene>
    <name evidence="6" type="ORF">APZ42_021058</name>
</gene>
<keyword evidence="3" id="KW-0677">Repeat</keyword>
<keyword evidence="7" id="KW-1185">Reference proteome</keyword>
<dbReference type="SUPFAM" id="SSF52047">
    <property type="entry name" value="RNI-like"/>
    <property type="match status" value="1"/>
</dbReference>
<evidence type="ECO:0000256" key="1">
    <source>
        <dbReference type="ARBA" id="ARBA00022614"/>
    </source>
</evidence>
<dbReference type="GO" id="GO:0016020">
    <property type="term" value="C:membrane"/>
    <property type="evidence" value="ECO:0007669"/>
    <property type="project" value="TreeGrafter"/>
</dbReference>